<name>A0A8K0DMX0_IGNLU</name>
<reference evidence="2" key="1">
    <citation type="submission" date="2019-08" db="EMBL/GenBank/DDBJ databases">
        <title>The genome of the North American firefly Photinus pyralis.</title>
        <authorList>
            <consortium name="Photinus pyralis genome working group"/>
            <person name="Fallon T.R."/>
            <person name="Sander Lower S.E."/>
            <person name="Weng J.-K."/>
        </authorList>
    </citation>
    <scope>NUCLEOTIDE SEQUENCE</scope>
    <source>
        <strain evidence="2">TRF0915ILg1</strain>
        <tissue evidence="2">Whole body</tissue>
    </source>
</reference>
<feature type="region of interest" description="Disordered" evidence="1">
    <location>
        <begin position="49"/>
        <end position="95"/>
    </location>
</feature>
<evidence type="ECO:0000256" key="1">
    <source>
        <dbReference type="SAM" id="MobiDB-lite"/>
    </source>
</evidence>
<comment type="caution">
    <text evidence="2">The sequence shown here is derived from an EMBL/GenBank/DDBJ whole genome shotgun (WGS) entry which is preliminary data.</text>
</comment>
<dbReference type="Proteomes" id="UP000801492">
    <property type="component" value="Unassembled WGS sequence"/>
</dbReference>
<sequence length="123" mass="14072">MFISLKIVHTKAILPKQHLNPPRLAPSLTDPTHMSQTLDVLRGGTGLSFTTSLEVEEEKDPIDEESDPEEDNIEKRTKVRQRRQGVAGMMNERAEEPKPVDVMMLEHLRKIISVTKRRCLGRF</sequence>
<evidence type="ECO:0000313" key="3">
    <source>
        <dbReference type="Proteomes" id="UP000801492"/>
    </source>
</evidence>
<gene>
    <name evidence="2" type="ORF">ILUMI_00127</name>
</gene>
<feature type="compositionally biased region" description="Acidic residues" evidence="1">
    <location>
        <begin position="54"/>
        <end position="72"/>
    </location>
</feature>
<proteinExistence type="predicted"/>
<dbReference type="EMBL" id="VTPC01000030">
    <property type="protein sequence ID" value="KAF2906048.1"/>
    <property type="molecule type" value="Genomic_DNA"/>
</dbReference>
<evidence type="ECO:0000313" key="2">
    <source>
        <dbReference type="EMBL" id="KAF2906048.1"/>
    </source>
</evidence>
<keyword evidence="3" id="KW-1185">Reference proteome</keyword>
<organism evidence="2 3">
    <name type="scientific">Ignelater luminosus</name>
    <name type="common">Cucubano</name>
    <name type="synonym">Pyrophorus luminosus</name>
    <dbReference type="NCBI Taxonomy" id="2038154"/>
    <lineage>
        <taxon>Eukaryota</taxon>
        <taxon>Metazoa</taxon>
        <taxon>Ecdysozoa</taxon>
        <taxon>Arthropoda</taxon>
        <taxon>Hexapoda</taxon>
        <taxon>Insecta</taxon>
        <taxon>Pterygota</taxon>
        <taxon>Neoptera</taxon>
        <taxon>Endopterygota</taxon>
        <taxon>Coleoptera</taxon>
        <taxon>Polyphaga</taxon>
        <taxon>Elateriformia</taxon>
        <taxon>Elateroidea</taxon>
        <taxon>Elateridae</taxon>
        <taxon>Agrypninae</taxon>
        <taxon>Pyrophorini</taxon>
        <taxon>Ignelater</taxon>
    </lineage>
</organism>
<dbReference type="AlphaFoldDB" id="A0A8K0DMX0"/>
<accession>A0A8K0DMX0</accession>
<protein>
    <submittedName>
        <fullName evidence="2">Uncharacterized protein</fullName>
    </submittedName>
</protein>